<dbReference type="Proteomes" id="UP000015042">
    <property type="component" value="Chromosome"/>
</dbReference>
<evidence type="ECO:0000313" key="2">
    <source>
        <dbReference type="Proteomes" id="UP000015042"/>
    </source>
</evidence>
<dbReference type="HOGENOM" id="CLU_2883245_0_0_6"/>
<sequence>MHDITPENTVNLLVDRLCRAKLRFDGHSFLLFRRLTRILYHFSAVVHTDHALVTDAFAVDNPA</sequence>
<protein>
    <submittedName>
        <fullName evidence="1">Uncharacterized protein</fullName>
    </submittedName>
</protein>
<dbReference type="KEGG" id="sbz:A464_1530"/>
<name>S5MPR5_SALBN</name>
<dbReference type="AlphaFoldDB" id="S5MPR5"/>
<dbReference type="EMBL" id="CP006608">
    <property type="protein sequence ID" value="AGR58716.1"/>
    <property type="molecule type" value="Genomic_DNA"/>
</dbReference>
<dbReference type="PATRIC" id="fig|1197719.3.peg.1526"/>
<organism evidence="1 2">
    <name type="scientific">Salmonella bongori N268-08</name>
    <dbReference type="NCBI Taxonomy" id="1197719"/>
    <lineage>
        <taxon>Bacteria</taxon>
        <taxon>Pseudomonadati</taxon>
        <taxon>Pseudomonadota</taxon>
        <taxon>Gammaproteobacteria</taxon>
        <taxon>Enterobacterales</taxon>
        <taxon>Enterobacteriaceae</taxon>
        <taxon>Salmonella</taxon>
    </lineage>
</organism>
<proteinExistence type="predicted"/>
<gene>
    <name evidence="1" type="ORF">A464_1530</name>
</gene>
<reference evidence="1 2" key="1">
    <citation type="submission" date="2013-07" db="EMBL/GenBank/DDBJ databases">
        <title>Genome sequence of Salmonella bongori N268-08 - a rare clinical isolate.</title>
        <authorList>
            <person name="Marti R."/>
            <person name="Hagens S."/>
            <person name="Loessner M.J."/>
            <person name="Klumpp J."/>
        </authorList>
    </citation>
    <scope>NUCLEOTIDE SEQUENCE [LARGE SCALE GENOMIC DNA]</scope>
    <source>
        <strain evidence="1 2">N268-08</strain>
    </source>
</reference>
<accession>S5MPR5</accession>
<evidence type="ECO:0000313" key="1">
    <source>
        <dbReference type="EMBL" id="AGR58716.1"/>
    </source>
</evidence>